<sequence>MEKDLIQEAQKRDKKSLERLYRHFYGYAMSIALRYSGNREEACEIVNDSYMKAFDKLDQFCLENSFKAWFRRIIINTSVDYYRKNLKHQAVMDIDKAHAETYDPDIIDELSKDDILKCLEELPDILRVIFNMYEIEGFRHAEISEKLGIPSSTCRTYLARAKEKLREKIIALNHIKNEGAVR</sequence>
<feature type="domain" description="RNA polymerase sigma-70 region 2" evidence="5">
    <location>
        <begin position="20"/>
        <end position="85"/>
    </location>
</feature>
<dbReference type="Proteomes" id="UP000036520">
    <property type="component" value="Chromosome"/>
</dbReference>
<evidence type="ECO:0000259" key="5">
    <source>
        <dbReference type="Pfam" id="PF04542"/>
    </source>
</evidence>
<dbReference type="EMBL" id="CP012040">
    <property type="protein sequence ID" value="AKP50435.1"/>
    <property type="molecule type" value="Genomic_DNA"/>
</dbReference>
<dbReference type="Gene3D" id="1.10.1740.10">
    <property type="match status" value="1"/>
</dbReference>
<evidence type="ECO:0000256" key="4">
    <source>
        <dbReference type="ARBA" id="ARBA00023163"/>
    </source>
</evidence>
<dbReference type="Pfam" id="PF04542">
    <property type="entry name" value="Sigma70_r2"/>
    <property type="match status" value="1"/>
</dbReference>
<dbReference type="PANTHER" id="PTHR43133:SF46">
    <property type="entry name" value="RNA POLYMERASE SIGMA-70 FACTOR ECF SUBFAMILY"/>
    <property type="match status" value="1"/>
</dbReference>
<gene>
    <name evidence="7" type="ORF">CA2015_0980</name>
</gene>
<feature type="domain" description="RNA polymerase sigma factor 70 region 4 type 2" evidence="6">
    <location>
        <begin position="113"/>
        <end position="165"/>
    </location>
</feature>
<dbReference type="Gene3D" id="1.10.10.10">
    <property type="entry name" value="Winged helix-like DNA-binding domain superfamily/Winged helix DNA-binding domain"/>
    <property type="match status" value="1"/>
</dbReference>
<dbReference type="InterPro" id="IPR007627">
    <property type="entry name" value="RNA_pol_sigma70_r2"/>
</dbReference>
<evidence type="ECO:0000259" key="6">
    <source>
        <dbReference type="Pfam" id="PF08281"/>
    </source>
</evidence>
<evidence type="ECO:0000256" key="1">
    <source>
        <dbReference type="ARBA" id="ARBA00010641"/>
    </source>
</evidence>
<dbReference type="Pfam" id="PF08281">
    <property type="entry name" value="Sigma70_r4_2"/>
    <property type="match status" value="1"/>
</dbReference>
<name>A0A0H4PBB2_9BACT</name>
<dbReference type="PANTHER" id="PTHR43133">
    <property type="entry name" value="RNA POLYMERASE ECF-TYPE SIGMA FACTO"/>
    <property type="match status" value="1"/>
</dbReference>
<dbReference type="SUPFAM" id="SSF88659">
    <property type="entry name" value="Sigma3 and sigma4 domains of RNA polymerase sigma factors"/>
    <property type="match status" value="1"/>
</dbReference>
<dbReference type="InterPro" id="IPR039425">
    <property type="entry name" value="RNA_pol_sigma-70-like"/>
</dbReference>
<keyword evidence="3" id="KW-0731">Sigma factor</keyword>
<accession>A0A0H4PBB2</accession>
<evidence type="ECO:0000256" key="3">
    <source>
        <dbReference type="ARBA" id="ARBA00023082"/>
    </source>
</evidence>
<dbReference type="GO" id="GO:0003677">
    <property type="term" value="F:DNA binding"/>
    <property type="evidence" value="ECO:0007669"/>
    <property type="project" value="InterPro"/>
</dbReference>
<dbReference type="KEGG" id="camu:CA2015_0980"/>
<dbReference type="GO" id="GO:0016987">
    <property type="term" value="F:sigma factor activity"/>
    <property type="evidence" value="ECO:0007669"/>
    <property type="project" value="UniProtKB-KW"/>
</dbReference>
<dbReference type="AlphaFoldDB" id="A0A0H4PBB2"/>
<dbReference type="SUPFAM" id="SSF88946">
    <property type="entry name" value="Sigma2 domain of RNA polymerase sigma factors"/>
    <property type="match status" value="1"/>
</dbReference>
<reference evidence="7 8" key="1">
    <citation type="submission" date="2015-07" db="EMBL/GenBank/DDBJ databases">
        <authorList>
            <person name="Kim K.M."/>
        </authorList>
    </citation>
    <scope>NUCLEOTIDE SEQUENCE [LARGE SCALE GENOMIC DNA]</scope>
    <source>
        <strain evidence="7 8">KCTC 12363</strain>
    </source>
</reference>
<dbReference type="OrthoDB" id="941544at2"/>
<keyword evidence="4" id="KW-0804">Transcription</keyword>
<dbReference type="InterPro" id="IPR036388">
    <property type="entry name" value="WH-like_DNA-bd_sf"/>
</dbReference>
<dbReference type="InterPro" id="IPR013324">
    <property type="entry name" value="RNA_pol_sigma_r3/r4-like"/>
</dbReference>
<proteinExistence type="inferred from homology"/>
<organism evidence="7 8">
    <name type="scientific">Cyclobacterium amurskyense</name>
    <dbReference type="NCBI Taxonomy" id="320787"/>
    <lineage>
        <taxon>Bacteria</taxon>
        <taxon>Pseudomonadati</taxon>
        <taxon>Bacteroidota</taxon>
        <taxon>Cytophagia</taxon>
        <taxon>Cytophagales</taxon>
        <taxon>Cyclobacteriaceae</taxon>
        <taxon>Cyclobacterium</taxon>
    </lineage>
</organism>
<dbReference type="RefSeq" id="WP_048640880.1">
    <property type="nucleotide sequence ID" value="NZ_CP012040.1"/>
</dbReference>
<dbReference type="CDD" id="cd06171">
    <property type="entry name" value="Sigma70_r4"/>
    <property type="match status" value="1"/>
</dbReference>
<keyword evidence="8" id="KW-1185">Reference proteome</keyword>
<dbReference type="InterPro" id="IPR013325">
    <property type="entry name" value="RNA_pol_sigma_r2"/>
</dbReference>
<evidence type="ECO:0000256" key="2">
    <source>
        <dbReference type="ARBA" id="ARBA00023015"/>
    </source>
</evidence>
<protein>
    <submittedName>
        <fullName evidence="7">RNA polymerase ECF-type sigma factor</fullName>
    </submittedName>
</protein>
<comment type="similarity">
    <text evidence="1">Belongs to the sigma-70 factor family. ECF subfamily.</text>
</comment>
<dbReference type="GO" id="GO:0006352">
    <property type="term" value="P:DNA-templated transcription initiation"/>
    <property type="evidence" value="ECO:0007669"/>
    <property type="project" value="InterPro"/>
</dbReference>
<dbReference type="InterPro" id="IPR013249">
    <property type="entry name" value="RNA_pol_sigma70_r4_t2"/>
</dbReference>
<dbReference type="STRING" id="320787.CA2015_0980"/>
<dbReference type="NCBIfam" id="TIGR02937">
    <property type="entry name" value="sigma70-ECF"/>
    <property type="match status" value="1"/>
</dbReference>
<dbReference type="InterPro" id="IPR014284">
    <property type="entry name" value="RNA_pol_sigma-70_dom"/>
</dbReference>
<keyword evidence="2" id="KW-0805">Transcription regulation</keyword>
<evidence type="ECO:0000313" key="7">
    <source>
        <dbReference type="EMBL" id="AKP50435.1"/>
    </source>
</evidence>
<evidence type="ECO:0000313" key="8">
    <source>
        <dbReference type="Proteomes" id="UP000036520"/>
    </source>
</evidence>